<dbReference type="InterPro" id="IPR036649">
    <property type="entry name" value="Pyrophosphatase_sf"/>
</dbReference>
<keyword evidence="4" id="KW-0963">Cytoplasm</keyword>
<accession>A0AAV7Y6C6</accession>
<comment type="similarity">
    <text evidence="2">Belongs to the PPase family.</text>
</comment>
<dbReference type="FunFam" id="3.90.80.10:FF:000003">
    <property type="entry name" value="Inorganic pyrophosphatase"/>
    <property type="match status" value="1"/>
</dbReference>
<evidence type="ECO:0000256" key="6">
    <source>
        <dbReference type="ARBA" id="ARBA00022801"/>
    </source>
</evidence>
<evidence type="ECO:0000256" key="9">
    <source>
        <dbReference type="ARBA" id="ARBA00047820"/>
    </source>
</evidence>
<dbReference type="Proteomes" id="UP001146793">
    <property type="component" value="Unassembled WGS sequence"/>
</dbReference>
<protein>
    <recommendedName>
        <fullName evidence="8">Inorganic pyrophosphatase</fullName>
        <ecNumber evidence="3">3.6.1.1</ecNumber>
    </recommendedName>
</protein>
<name>A0AAV7Y6C6_9EUKA</name>
<evidence type="ECO:0000256" key="3">
    <source>
        <dbReference type="ARBA" id="ARBA00012146"/>
    </source>
</evidence>
<keyword evidence="7" id="KW-0460">Magnesium</keyword>
<evidence type="ECO:0000313" key="11">
    <source>
        <dbReference type="EMBL" id="KAJ3425383.1"/>
    </source>
</evidence>
<evidence type="ECO:0000256" key="5">
    <source>
        <dbReference type="ARBA" id="ARBA00022723"/>
    </source>
</evidence>
<dbReference type="GO" id="GO:0000287">
    <property type="term" value="F:magnesium ion binding"/>
    <property type="evidence" value="ECO:0007669"/>
    <property type="project" value="InterPro"/>
</dbReference>
<gene>
    <name evidence="11" type="ORF">M0812_27821</name>
</gene>
<dbReference type="SUPFAM" id="SSF50324">
    <property type="entry name" value="Inorganic pyrophosphatase"/>
    <property type="match status" value="1"/>
</dbReference>
<proteinExistence type="inferred from homology"/>
<dbReference type="AlphaFoldDB" id="A0AAV7Y6C6"/>
<organism evidence="11 12">
    <name type="scientific">Anaeramoeba flamelloides</name>
    <dbReference type="NCBI Taxonomy" id="1746091"/>
    <lineage>
        <taxon>Eukaryota</taxon>
        <taxon>Metamonada</taxon>
        <taxon>Anaeramoebidae</taxon>
        <taxon>Anaeramoeba</taxon>
    </lineage>
</organism>
<dbReference type="PROSITE" id="PS00387">
    <property type="entry name" value="PPASE"/>
    <property type="match status" value="1"/>
</dbReference>
<feature type="region of interest" description="Disordered" evidence="10">
    <location>
        <begin position="191"/>
        <end position="239"/>
    </location>
</feature>
<dbReference type="EMBL" id="JANTQA010000070">
    <property type="protein sequence ID" value="KAJ3425383.1"/>
    <property type="molecule type" value="Genomic_DNA"/>
</dbReference>
<dbReference type="GO" id="GO:0005737">
    <property type="term" value="C:cytoplasm"/>
    <property type="evidence" value="ECO:0007669"/>
    <property type="project" value="InterPro"/>
</dbReference>
<dbReference type="Gene3D" id="3.90.80.10">
    <property type="entry name" value="Inorganic pyrophosphatase"/>
    <property type="match status" value="1"/>
</dbReference>
<evidence type="ECO:0000256" key="4">
    <source>
        <dbReference type="ARBA" id="ARBA00022490"/>
    </source>
</evidence>
<evidence type="ECO:0000256" key="2">
    <source>
        <dbReference type="ARBA" id="ARBA00006220"/>
    </source>
</evidence>
<dbReference type="Pfam" id="PF00719">
    <property type="entry name" value="Pyrophosphatase"/>
    <property type="match status" value="1"/>
</dbReference>
<evidence type="ECO:0000256" key="1">
    <source>
        <dbReference type="ARBA" id="ARBA00001946"/>
    </source>
</evidence>
<evidence type="ECO:0000256" key="7">
    <source>
        <dbReference type="ARBA" id="ARBA00022842"/>
    </source>
</evidence>
<reference evidence="11" key="1">
    <citation type="submission" date="2022-08" db="EMBL/GenBank/DDBJ databases">
        <title>Novel sulphate-reducing endosymbionts in the free-living metamonad Anaeramoeba.</title>
        <authorList>
            <person name="Jerlstrom-Hultqvist J."/>
            <person name="Cepicka I."/>
            <person name="Gallot-Lavallee L."/>
            <person name="Salas-Leiva D."/>
            <person name="Curtis B.A."/>
            <person name="Zahonova K."/>
            <person name="Pipaliya S."/>
            <person name="Dacks J."/>
            <person name="Roger A.J."/>
        </authorList>
    </citation>
    <scope>NUCLEOTIDE SEQUENCE</scope>
    <source>
        <strain evidence="11">Busselton2</strain>
    </source>
</reference>
<feature type="compositionally biased region" description="Basic residues" evidence="10">
    <location>
        <begin position="194"/>
        <end position="239"/>
    </location>
</feature>
<dbReference type="InterPro" id="IPR008162">
    <property type="entry name" value="Pyrophosphatase"/>
</dbReference>
<dbReference type="PANTHER" id="PTHR10286">
    <property type="entry name" value="INORGANIC PYROPHOSPHATASE"/>
    <property type="match status" value="1"/>
</dbReference>
<dbReference type="CDD" id="cd00412">
    <property type="entry name" value="pyrophosphatase"/>
    <property type="match status" value="1"/>
</dbReference>
<keyword evidence="5" id="KW-0479">Metal-binding</keyword>
<evidence type="ECO:0000256" key="8">
    <source>
        <dbReference type="ARBA" id="ARBA00040300"/>
    </source>
</evidence>
<dbReference type="HAMAP" id="MF_00209">
    <property type="entry name" value="Inorganic_PPase"/>
    <property type="match status" value="1"/>
</dbReference>
<evidence type="ECO:0000256" key="10">
    <source>
        <dbReference type="SAM" id="MobiDB-lite"/>
    </source>
</evidence>
<evidence type="ECO:0000313" key="12">
    <source>
        <dbReference type="Proteomes" id="UP001146793"/>
    </source>
</evidence>
<dbReference type="GO" id="GO:0004427">
    <property type="term" value="F:inorganic diphosphate phosphatase activity"/>
    <property type="evidence" value="ECO:0007669"/>
    <property type="project" value="UniProtKB-EC"/>
</dbReference>
<dbReference type="GO" id="GO:0006796">
    <property type="term" value="P:phosphate-containing compound metabolic process"/>
    <property type="evidence" value="ECO:0007669"/>
    <property type="project" value="InterPro"/>
</dbReference>
<dbReference type="EC" id="3.6.1.1" evidence="3"/>
<comment type="cofactor">
    <cofactor evidence="1">
        <name>Mg(2+)</name>
        <dbReference type="ChEBI" id="CHEBI:18420"/>
    </cofactor>
</comment>
<comment type="catalytic activity">
    <reaction evidence="9">
        <text>diphosphate + H2O = 2 phosphate + H(+)</text>
        <dbReference type="Rhea" id="RHEA:24576"/>
        <dbReference type="ChEBI" id="CHEBI:15377"/>
        <dbReference type="ChEBI" id="CHEBI:15378"/>
        <dbReference type="ChEBI" id="CHEBI:33019"/>
        <dbReference type="ChEBI" id="CHEBI:43474"/>
        <dbReference type="EC" id="3.6.1.1"/>
    </reaction>
</comment>
<keyword evidence="6" id="KW-0378">Hydrolase</keyword>
<comment type="caution">
    <text evidence="11">The sequence shown here is derived from an EMBL/GenBank/DDBJ whole genome shotgun (WGS) entry which is preliminary data.</text>
</comment>
<sequence>MSKEKDSIYPTRVVHPWHGVSHGDNIPEEFNAIIEIPKGSKLKYELDKQTGLLKVDRILFSSVVYPHSYGFIPQSYCEDGDPIDVLVIMSETVVPMSLVKCRPIGVMQMIDDGKRDDKIISVCVNDPKVNKYKDISELPNHTLREIRKFFSDYKDLENKTVKTFDPQGCTKAKQIVEKSVKLYKELFIEGNGPKTKKKKKMPSPKQLHKFSNSSKKKTKKRKQTKKKKKKTKKKKLLKA</sequence>